<keyword evidence="3" id="KW-1185">Reference proteome</keyword>
<evidence type="ECO:0000313" key="2">
    <source>
        <dbReference type="EMBL" id="KAK3854274.1"/>
    </source>
</evidence>
<proteinExistence type="predicted"/>
<sequence>MRVPLPSTSSSTSSFSCHNSYSFIVYSTLEKRSHAHLSCSDTPTFRVHTRPLPPPTKVHICCPHTPTSTSHTSPSPLPTQVPINNPHI</sequence>
<dbReference type="EMBL" id="JAWQEG010006642">
    <property type="protein sequence ID" value="KAK3854274.1"/>
    <property type="molecule type" value="Genomic_DNA"/>
</dbReference>
<reference evidence="2" key="1">
    <citation type="submission" date="2023-10" db="EMBL/GenBank/DDBJ databases">
        <title>Genome assemblies of two species of porcelain crab, Petrolisthes cinctipes and Petrolisthes manimaculis (Anomura: Porcellanidae).</title>
        <authorList>
            <person name="Angst P."/>
        </authorList>
    </citation>
    <scope>NUCLEOTIDE SEQUENCE</scope>
    <source>
        <strain evidence="2">PB745_01</strain>
        <tissue evidence="2">Gill</tissue>
    </source>
</reference>
<dbReference type="Proteomes" id="UP001286313">
    <property type="component" value="Unassembled WGS sequence"/>
</dbReference>
<comment type="caution">
    <text evidence="2">The sequence shown here is derived from an EMBL/GenBank/DDBJ whole genome shotgun (WGS) entry which is preliminary data.</text>
</comment>
<gene>
    <name evidence="2" type="ORF">Pcinc_039241</name>
</gene>
<dbReference type="AlphaFoldDB" id="A0AAE1BRR1"/>
<protein>
    <submittedName>
        <fullName evidence="2">Uncharacterized protein</fullName>
    </submittedName>
</protein>
<accession>A0AAE1BRR1</accession>
<evidence type="ECO:0000313" key="3">
    <source>
        <dbReference type="Proteomes" id="UP001286313"/>
    </source>
</evidence>
<feature type="compositionally biased region" description="Low complexity" evidence="1">
    <location>
        <begin position="63"/>
        <end position="74"/>
    </location>
</feature>
<name>A0AAE1BRR1_PETCI</name>
<dbReference type="PROSITE" id="PS51257">
    <property type="entry name" value="PROKAR_LIPOPROTEIN"/>
    <property type="match status" value="1"/>
</dbReference>
<feature type="region of interest" description="Disordered" evidence="1">
    <location>
        <begin position="63"/>
        <end position="88"/>
    </location>
</feature>
<evidence type="ECO:0000256" key="1">
    <source>
        <dbReference type="SAM" id="MobiDB-lite"/>
    </source>
</evidence>
<organism evidence="2 3">
    <name type="scientific">Petrolisthes cinctipes</name>
    <name type="common">Flat porcelain crab</name>
    <dbReference type="NCBI Taxonomy" id="88211"/>
    <lineage>
        <taxon>Eukaryota</taxon>
        <taxon>Metazoa</taxon>
        <taxon>Ecdysozoa</taxon>
        <taxon>Arthropoda</taxon>
        <taxon>Crustacea</taxon>
        <taxon>Multicrustacea</taxon>
        <taxon>Malacostraca</taxon>
        <taxon>Eumalacostraca</taxon>
        <taxon>Eucarida</taxon>
        <taxon>Decapoda</taxon>
        <taxon>Pleocyemata</taxon>
        <taxon>Anomura</taxon>
        <taxon>Galatheoidea</taxon>
        <taxon>Porcellanidae</taxon>
        <taxon>Petrolisthes</taxon>
    </lineage>
</organism>